<evidence type="ECO:0000256" key="5">
    <source>
        <dbReference type="ARBA" id="ARBA00022846"/>
    </source>
</evidence>
<evidence type="ECO:0000256" key="6">
    <source>
        <dbReference type="ARBA" id="ARBA00023069"/>
    </source>
</evidence>
<evidence type="ECO:0000256" key="1">
    <source>
        <dbReference type="ARBA" id="ARBA00004611"/>
    </source>
</evidence>
<evidence type="ECO:0008006" key="13">
    <source>
        <dbReference type="Google" id="ProtNLM"/>
    </source>
</evidence>
<protein>
    <recommendedName>
        <fullName evidence="13">Calmodulin</fullName>
    </recommendedName>
</protein>
<dbReference type="PROSITE" id="PS50222">
    <property type="entry name" value="EF_HAND_2"/>
    <property type="match status" value="2"/>
</dbReference>
<feature type="domain" description="DM10" evidence="11">
    <location>
        <begin position="118"/>
        <end position="230"/>
    </location>
</feature>
<dbReference type="PROSITE" id="PS00018">
    <property type="entry name" value="EF_HAND_1"/>
    <property type="match status" value="2"/>
</dbReference>
<dbReference type="InterPro" id="IPR006602">
    <property type="entry name" value="DM10_dom"/>
</dbReference>
<dbReference type="InterPro" id="IPR040193">
    <property type="entry name" value="EFHC1/EFHC2/EFHB"/>
</dbReference>
<evidence type="ECO:0000256" key="9">
    <source>
        <dbReference type="SAM" id="MobiDB-lite"/>
    </source>
</evidence>
<dbReference type="EMBL" id="CDMZ01002279">
    <property type="protein sequence ID" value="CEM41657.1"/>
    <property type="molecule type" value="Genomic_DNA"/>
</dbReference>
<evidence type="ECO:0000259" key="10">
    <source>
        <dbReference type="PROSITE" id="PS50222"/>
    </source>
</evidence>
<dbReference type="CDD" id="cd00051">
    <property type="entry name" value="EFh"/>
    <property type="match status" value="1"/>
</dbReference>
<dbReference type="PANTHER" id="PTHR12086:SF9">
    <property type="entry name" value="EF-HAND DOMAIN-CONTAINING PROTEIN 1"/>
    <property type="match status" value="1"/>
</dbReference>
<dbReference type="InterPro" id="IPR018247">
    <property type="entry name" value="EF_Hand_1_Ca_BS"/>
</dbReference>
<dbReference type="Pfam" id="PF13499">
    <property type="entry name" value="EF-hand_7"/>
    <property type="match status" value="1"/>
</dbReference>
<evidence type="ECO:0000256" key="7">
    <source>
        <dbReference type="ARBA" id="ARBA00023212"/>
    </source>
</evidence>
<dbReference type="GO" id="GO:0005930">
    <property type="term" value="C:axoneme"/>
    <property type="evidence" value="ECO:0007669"/>
    <property type="project" value="TreeGrafter"/>
</dbReference>
<dbReference type="VEuPathDB" id="CryptoDB:Cvel_6319"/>
<dbReference type="SMART" id="SM00676">
    <property type="entry name" value="DM10"/>
    <property type="match status" value="3"/>
</dbReference>
<evidence type="ECO:0000256" key="3">
    <source>
        <dbReference type="ARBA" id="ARBA00022737"/>
    </source>
</evidence>
<dbReference type="InterPro" id="IPR002048">
    <property type="entry name" value="EF_hand_dom"/>
</dbReference>
<dbReference type="SUPFAM" id="SSF47473">
    <property type="entry name" value="EF-hand"/>
    <property type="match status" value="1"/>
</dbReference>
<dbReference type="GO" id="GO:0005509">
    <property type="term" value="F:calcium ion binding"/>
    <property type="evidence" value="ECO:0007669"/>
    <property type="project" value="InterPro"/>
</dbReference>
<proteinExistence type="predicted"/>
<keyword evidence="4" id="KW-0106">Calcium</keyword>
<accession>A0A0G4HCV0</accession>
<feature type="domain" description="DM10" evidence="11">
    <location>
        <begin position="459"/>
        <end position="559"/>
    </location>
</feature>
<feature type="domain" description="EF-hand" evidence="10">
    <location>
        <begin position="580"/>
        <end position="615"/>
    </location>
</feature>
<dbReference type="Gene3D" id="2.30.29.170">
    <property type="match status" value="3"/>
</dbReference>
<feature type="domain" description="EF-hand" evidence="10">
    <location>
        <begin position="616"/>
        <end position="651"/>
    </location>
</feature>
<dbReference type="PROSITE" id="PS51336">
    <property type="entry name" value="DM10"/>
    <property type="match status" value="3"/>
</dbReference>
<feature type="region of interest" description="Disordered" evidence="9">
    <location>
        <begin position="83"/>
        <end position="104"/>
    </location>
</feature>
<dbReference type="GO" id="GO:0043014">
    <property type="term" value="F:alpha-tubulin binding"/>
    <property type="evidence" value="ECO:0007669"/>
    <property type="project" value="TreeGrafter"/>
</dbReference>
<keyword evidence="2" id="KW-0963">Cytoplasm</keyword>
<evidence type="ECO:0000259" key="11">
    <source>
        <dbReference type="PROSITE" id="PS51336"/>
    </source>
</evidence>
<dbReference type="GO" id="GO:0072686">
    <property type="term" value="C:mitotic spindle"/>
    <property type="evidence" value="ECO:0007669"/>
    <property type="project" value="TreeGrafter"/>
</dbReference>
<keyword evidence="3" id="KW-0677">Repeat</keyword>
<keyword evidence="8" id="KW-0966">Cell projection</keyword>
<evidence type="ECO:0000256" key="2">
    <source>
        <dbReference type="ARBA" id="ARBA00022490"/>
    </source>
</evidence>
<dbReference type="GO" id="GO:0060285">
    <property type="term" value="P:cilium-dependent cell motility"/>
    <property type="evidence" value="ECO:0007669"/>
    <property type="project" value="TreeGrafter"/>
</dbReference>
<dbReference type="InterPro" id="IPR011992">
    <property type="entry name" value="EF-hand-dom_pair"/>
</dbReference>
<reference evidence="12" key="1">
    <citation type="submission" date="2014-11" db="EMBL/GenBank/DDBJ databases">
        <authorList>
            <person name="Otto D Thomas"/>
            <person name="Naeem Raeece"/>
        </authorList>
    </citation>
    <scope>NUCLEOTIDE SEQUENCE</scope>
</reference>
<sequence length="779" mass="90024">MLTTAYLRSSLPPKDLGLATENLGEIPKEALPSLPGYQMTERKDQYHKGQRWGFSGGNQTRTRVEVIEGLTHDKPKLVTVKKKPQEWRDGSLPQSTMKAYHSRPEKETVDMPSWEALEHQVLRFYGYFKEHVEESNSENHRVRRVIIYYYLEDDTISLIEPRTDNSGTPQGTLVRRHRVPHLHPGSIKTKQGEYVSPDDLRIGMNVSIYGKVIQVTDCDKFTRDWYVFQQKEPQPEPLETLPDQYVLTRLIGEQRDPFLPMTYDKRYRETMLGGGHMNENMQQFMEWDGKVCRFWAVLDDLSTPLFERRPFVILYFLGDDTIEVRENFPDNCGRDHMPIFFRRGKLPKGGAMCVGPSDPVVSRGELVSPHDFAVGARISLLNQPFFIVDADAFTRRFYSEEMGIELAPKINTKLAPPAWPPQPVPAPTGYGSPEDSMVSVTHLIPKPPRQDFNKLFGNSGKILRFRAKMRAWRSEDQERDFIVSFFLQDDNVMIHEPPVRNSGYVGGRFLQKGRYTNDFTGTDFKFSDFAIGKEVGILGYIFLLTDQDEYTRRIVEDDPPPFPRLEIKSVIEKLRESVKQQFPLVRDMFRKFDRDHNGVMTKVEFASLLGKFGFILTEQELLTVMRHFDLNEDGQVSFNEFCDVILDRDCTDGMLQSHAKTRIRLSPDESYVDAVKETAENLGETDKMRKAVRSVQRVFHEKANATTKLLKEFVRMTTSPYVTSVQIQRAMKELGYEFCLEDVERCVAFVLPEASFDQVDYVTFIQALAITFHDMPHDR</sequence>
<dbReference type="GO" id="GO:0007052">
    <property type="term" value="P:mitotic spindle organization"/>
    <property type="evidence" value="ECO:0007669"/>
    <property type="project" value="TreeGrafter"/>
</dbReference>
<dbReference type="PhylomeDB" id="A0A0G4HCV0"/>
<name>A0A0G4HCV0_9ALVE</name>
<dbReference type="PANTHER" id="PTHR12086">
    <property type="entry name" value="EF-HAND DOMAIN C-TERMINAL CONTAINING PROTEIN"/>
    <property type="match status" value="1"/>
</dbReference>
<comment type="subcellular location">
    <subcellularLocation>
        <location evidence="1">Cytoplasm</location>
        <location evidence="1">Cytoskeleton</location>
        <location evidence="1">Flagellum axoneme</location>
    </subcellularLocation>
</comment>
<organism evidence="12">
    <name type="scientific">Chromera velia CCMP2878</name>
    <dbReference type="NCBI Taxonomy" id="1169474"/>
    <lineage>
        <taxon>Eukaryota</taxon>
        <taxon>Sar</taxon>
        <taxon>Alveolata</taxon>
        <taxon>Colpodellida</taxon>
        <taxon>Chromeraceae</taxon>
        <taxon>Chromera</taxon>
    </lineage>
</organism>
<dbReference type="FunFam" id="2.30.29.170:FF:000004">
    <property type="entry name" value="EF-hand domain containing 2"/>
    <property type="match status" value="1"/>
</dbReference>
<dbReference type="GO" id="GO:0000281">
    <property type="term" value="P:mitotic cytokinesis"/>
    <property type="evidence" value="ECO:0007669"/>
    <property type="project" value="TreeGrafter"/>
</dbReference>
<gene>
    <name evidence="12" type="ORF">Cvel_6319</name>
</gene>
<evidence type="ECO:0000256" key="8">
    <source>
        <dbReference type="ARBA" id="ARBA00023273"/>
    </source>
</evidence>
<keyword evidence="5" id="KW-0282">Flagellum</keyword>
<dbReference type="SMART" id="SM00054">
    <property type="entry name" value="EFh"/>
    <property type="match status" value="2"/>
</dbReference>
<dbReference type="Gene3D" id="1.10.238.10">
    <property type="entry name" value="EF-hand"/>
    <property type="match status" value="1"/>
</dbReference>
<dbReference type="Pfam" id="PF06565">
    <property type="entry name" value="DM10_dom"/>
    <property type="match status" value="3"/>
</dbReference>
<evidence type="ECO:0000256" key="4">
    <source>
        <dbReference type="ARBA" id="ARBA00022837"/>
    </source>
</evidence>
<feature type="domain" description="DM10" evidence="11">
    <location>
        <begin position="288"/>
        <end position="402"/>
    </location>
</feature>
<keyword evidence="7" id="KW-0206">Cytoskeleton</keyword>
<keyword evidence="6" id="KW-0969">Cilium</keyword>
<evidence type="ECO:0000313" key="12">
    <source>
        <dbReference type="EMBL" id="CEM41657.1"/>
    </source>
</evidence>
<dbReference type="AlphaFoldDB" id="A0A0G4HCV0"/>